<reference evidence="2" key="1">
    <citation type="journal article" date="2013" name="Extremophiles">
        <title>Proteinivorax tanatarense gen. nov., sp. nov., an anaerobic, haloalkaliphilic, proteolytic bacterium isolated from a decaying algal bloom, and proposal of Proteinivoraceae fam. nov.</title>
        <authorList>
            <person name="Kevbrin V."/>
            <person name="Boltyanskaya Y."/>
            <person name="Zhilina T."/>
            <person name="Kolganova T."/>
            <person name="Lavrentjeva E."/>
            <person name="Kuznetsov B."/>
        </authorList>
    </citation>
    <scope>NUCLEOTIDE SEQUENCE</scope>
    <source>
        <strain evidence="2">Z-910T</strain>
    </source>
</reference>
<dbReference type="AlphaFoldDB" id="A0AAU7VMY2"/>
<organism evidence="2">
    <name type="scientific">Proteinivorax tanatarense</name>
    <dbReference type="NCBI Taxonomy" id="1260629"/>
    <lineage>
        <taxon>Bacteria</taxon>
        <taxon>Bacillati</taxon>
        <taxon>Bacillota</taxon>
        <taxon>Clostridia</taxon>
        <taxon>Eubacteriales</taxon>
        <taxon>Proteinivoracaceae</taxon>
        <taxon>Proteinivorax</taxon>
    </lineage>
</organism>
<name>A0AAU7VMY2_9FIRM</name>
<sequence>MFRRLIPWVMATLLLLFIVVELTLPLIVEKTVSLRIREHNYSNKRVEITSPRPHSLSILRKGFKGTLTLRNVSIDYVLLDLIKLDFSTGLFSSFTGNFKAQISQQQLEEMLYENFEQDIRVELRPDIATVYLEKEVLFTELSLVLQGDLEVRNGHLKYNIHEINSNIGKITGSYKNELLNSLPLYYPLPYDESLSMEEVKIIDGFIILTGQLK</sequence>
<dbReference type="EMBL" id="CP158367">
    <property type="protein sequence ID" value="XBX75410.1"/>
    <property type="molecule type" value="Genomic_DNA"/>
</dbReference>
<evidence type="ECO:0000256" key="1">
    <source>
        <dbReference type="SAM" id="Phobius"/>
    </source>
</evidence>
<evidence type="ECO:0000313" key="2">
    <source>
        <dbReference type="EMBL" id="XBX75410.1"/>
    </source>
</evidence>
<feature type="transmembrane region" description="Helical" evidence="1">
    <location>
        <begin position="6"/>
        <end position="28"/>
    </location>
</feature>
<gene>
    <name evidence="2" type="ORF">PRVXT_000532</name>
</gene>
<dbReference type="RefSeq" id="WP_350344154.1">
    <property type="nucleotide sequence ID" value="NZ_CP158367.1"/>
</dbReference>
<keyword evidence="1" id="KW-0472">Membrane</keyword>
<proteinExistence type="predicted"/>
<protein>
    <submittedName>
        <fullName evidence="2">Uncharacterized protein</fullName>
    </submittedName>
</protein>
<accession>A0AAU7VMY2</accession>
<keyword evidence="1" id="KW-1133">Transmembrane helix</keyword>
<reference evidence="2" key="2">
    <citation type="submission" date="2024-06" db="EMBL/GenBank/DDBJ databases">
        <authorList>
            <person name="Petrova K.O."/>
            <person name="Toshchakov S.V."/>
            <person name="Boltjanskaja Y.V."/>
            <person name="Kevbrin V."/>
        </authorList>
    </citation>
    <scope>NUCLEOTIDE SEQUENCE</scope>
    <source>
        <strain evidence="2">Z-910T</strain>
    </source>
</reference>
<keyword evidence="1" id="KW-0812">Transmembrane</keyword>